<reference evidence="3 4" key="1">
    <citation type="submission" date="2018-03" db="EMBL/GenBank/DDBJ databases">
        <title>Genome sequence of Paenibacillus elgii strain AC13 an antimicrobial compound producing bacteria.</title>
        <authorList>
            <person name="Kurokawa A.S."/>
            <person name="Araujo J.F."/>
            <person name="Costa R.A."/>
            <person name="Ortega D.B."/>
            <person name="Pires A.S."/>
            <person name="Pappas G.J.Jr."/>
            <person name="Franco O.L."/>
            <person name="Barreto C."/>
            <person name="Magalhaes B.S."/>
            <person name="Kruger R.H."/>
        </authorList>
    </citation>
    <scope>NUCLEOTIDE SEQUENCE [LARGE SCALE GENOMIC DNA]</scope>
    <source>
        <strain evidence="3 4">AC13</strain>
    </source>
</reference>
<feature type="region of interest" description="Disordered" evidence="2">
    <location>
        <begin position="388"/>
        <end position="410"/>
    </location>
</feature>
<dbReference type="InterPro" id="IPR013762">
    <property type="entry name" value="Integrase-like_cat_sf"/>
</dbReference>
<name>A0A2T6FX29_9BACL</name>
<gene>
    <name evidence="3" type="ORF">C8Z91_24010</name>
</gene>
<protein>
    <submittedName>
        <fullName evidence="3">Uncharacterized protein</fullName>
    </submittedName>
</protein>
<proteinExistence type="predicted"/>
<evidence type="ECO:0000256" key="2">
    <source>
        <dbReference type="SAM" id="MobiDB-lite"/>
    </source>
</evidence>
<dbReference type="SUPFAM" id="SSF56349">
    <property type="entry name" value="DNA breaking-rejoining enzymes"/>
    <property type="match status" value="1"/>
</dbReference>
<sequence>MFAKFALDIITSSGARMNELLQISYDKDCCVVTFDKSMDPPRKNYIFRLIPKGREEAENYYMPEDVFKFMSEILKTLKDSYKSDTLPDVEFRVNNRKHLMSQNKKYIFQYQNQHINEFSINAILRFLLHGIVVQTADGSQVVFKAHLLRHAFATHAAQTEKIPVDIVKTLLHQRDIEVTTYYSAPTKQQISSSIQTLHENWVSYIDIQKGILRAPDELKDMFEEYREKVGTLSKVVGGICTIDSVCPTKMACVGCGAKVPRPEFKEEILAYFNWADESEKRFEKQGLPLEAKKMKIAKNRAKHELDKFDLSKNIKETSYMNRESDSPTIDWLHEVYEKKRRRAFELGKQATDRVSHRAVAQKSKEIDPDGIGIHPNTILSNKELHEYISQHSTSKSSKARKAPRMPQEELSNIFKQVKEDRDIERVRRRYMKLSKSELVELLIQSEQYIAQNNKLWLKGEFEKHQ</sequence>
<dbReference type="Proteomes" id="UP000244184">
    <property type="component" value="Unassembled WGS sequence"/>
</dbReference>
<dbReference type="GO" id="GO:0006310">
    <property type="term" value="P:DNA recombination"/>
    <property type="evidence" value="ECO:0007669"/>
    <property type="project" value="UniProtKB-KW"/>
</dbReference>
<evidence type="ECO:0000256" key="1">
    <source>
        <dbReference type="ARBA" id="ARBA00023172"/>
    </source>
</evidence>
<keyword evidence="1" id="KW-0233">DNA recombination</keyword>
<dbReference type="EMBL" id="PYHP01000069">
    <property type="protein sequence ID" value="PUA36468.1"/>
    <property type="molecule type" value="Genomic_DNA"/>
</dbReference>
<dbReference type="InterPro" id="IPR011010">
    <property type="entry name" value="DNA_brk_join_enz"/>
</dbReference>
<accession>A0A2T6FX29</accession>
<organism evidence="3 4">
    <name type="scientific">Paenibacillus elgii</name>
    <dbReference type="NCBI Taxonomy" id="189691"/>
    <lineage>
        <taxon>Bacteria</taxon>
        <taxon>Bacillati</taxon>
        <taxon>Bacillota</taxon>
        <taxon>Bacilli</taxon>
        <taxon>Bacillales</taxon>
        <taxon>Paenibacillaceae</taxon>
        <taxon>Paenibacillus</taxon>
    </lineage>
</organism>
<dbReference type="GO" id="GO:0003677">
    <property type="term" value="F:DNA binding"/>
    <property type="evidence" value="ECO:0007669"/>
    <property type="project" value="InterPro"/>
</dbReference>
<dbReference type="Gene3D" id="1.10.443.10">
    <property type="entry name" value="Intergrase catalytic core"/>
    <property type="match status" value="1"/>
</dbReference>
<dbReference type="AlphaFoldDB" id="A0A2T6FX29"/>
<evidence type="ECO:0000313" key="4">
    <source>
        <dbReference type="Proteomes" id="UP000244184"/>
    </source>
</evidence>
<comment type="caution">
    <text evidence="3">The sequence shown here is derived from an EMBL/GenBank/DDBJ whole genome shotgun (WGS) entry which is preliminary data.</text>
</comment>
<evidence type="ECO:0000313" key="3">
    <source>
        <dbReference type="EMBL" id="PUA36468.1"/>
    </source>
</evidence>
<dbReference type="GO" id="GO:0015074">
    <property type="term" value="P:DNA integration"/>
    <property type="evidence" value="ECO:0007669"/>
    <property type="project" value="InterPro"/>
</dbReference>